<name>A0A0D0EW02_9FLAO</name>
<evidence type="ECO:0000313" key="4">
    <source>
        <dbReference type="Proteomes" id="UP000032061"/>
    </source>
</evidence>
<comment type="caution">
    <text evidence="2">The sequence shown here is derived from an EMBL/GenBank/DDBJ whole genome shotgun (WGS) entry which is preliminary data.</text>
</comment>
<dbReference type="OrthoDB" id="3034787at2"/>
<dbReference type="EMBL" id="JPRK01000018">
    <property type="protein sequence ID" value="KIO51206.1"/>
    <property type="molecule type" value="Genomic_DNA"/>
</dbReference>
<gene>
    <name evidence="3" type="ORF">B0A73_15610</name>
    <name evidence="2" type="ORF">IW18_19550</name>
</gene>
<dbReference type="AlphaFoldDB" id="A0A0D0EW02"/>
<dbReference type="Proteomes" id="UP000198302">
    <property type="component" value="Unassembled WGS sequence"/>
</dbReference>
<accession>A0A0D0EW02</accession>
<dbReference type="InterPro" id="IPR054209">
    <property type="entry name" value="DUF6916"/>
</dbReference>
<sequence length="99" mass="11516">MDIALLTLNDFTAYLNQAFKIRISDEIQLDAELIELTKLNNYSPLERNPFSIILRTEQKNEYYEQGIFTVEHPEKGYLDIFLTPLGFDSVGMKYEAVFS</sequence>
<proteinExistence type="predicted"/>
<dbReference type="STRING" id="37752.IW18_19550"/>
<reference evidence="2 4" key="1">
    <citation type="submission" date="2015-01" db="EMBL/GenBank/DDBJ databases">
        <title>Genome of Flavobacterium hibernum DSM 12611.</title>
        <authorList>
            <person name="Stropko S.J."/>
            <person name="Pipes S.E."/>
            <person name="Newman J.D."/>
        </authorList>
    </citation>
    <scope>NUCLEOTIDE SEQUENCE [LARGE SCALE GENOMIC DNA]</scope>
    <source>
        <strain evidence="2 4">DSM 12611</strain>
    </source>
</reference>
<dbReference type="EMBL" id="MUGX01000018">
    <property type="protein sequence ID" value="OXA86274.1"/>
    <property type="molecule type" value="Genomic_DNA"/>
</dbReference>
<dbReference type="Proteomes" id="UP000032061">
    <property type="component" value="Unassembled WGS sequence"/>
</dbReference>
<keyword evidence="5" id="KW-1185">Reference proteome</keyword>
<evidence type="ECO:0000313" key="5">
    <source>
        <dbReference type="Proteomes" id="UP000198302"/>
    </source>
</evidence>
<dbReference type="RefSeq" id="WP_041519858.1">
    <property type="nucleotide sequence ID" value="NZ_JPRK01000018.1"/>
</dbReference>
<protein>
    <recommendedName>
        <fullName evidence="1">DUF6916 domain-containing protein</fullName>
    </recommendedName>
</protein>
<evidence type="ECO:0000313" key="3">
    <source>
        <dbReference type="EMBL" id="OXA86274.1"/>
    </source>
</evidence>
<feature type="domain" description="DUF6916" evidence="1">
    <location>
        <begin position="6"/>
        <end position="98"/>
    </location>
</feature>
<reference evidence="3 5" key="2">
    <citation type="submission" date="2016-11" db="EMBL/GenBank/DDBJ databases">
        <title>Whole genomes of Flavobacteriaceae.</title>
        <authorList>
            <person name="Stine C."/>
            <person name="Li C."/>
            <person name="Tadesse D."/>
        </authorList>
    </citation>
    <scope>NUCLEOTIDE SEQUENCE [LARGE SCALE GENOMIC DNA]</scope>
    <source>
        <strain evidence="3 5">ATCC 51468</strain>
    </source>
</reference>
<dbReference type="Pfam" id="PF21880">
    <property type="entry name" value="DUF6916"/>
    <property type="match status" value="1"/>
</dbReference>
<evidence type="ECO:0000313" key="2">
    <source>
        <dbReference type="EMBL" id="KIO51206.1"/>
    </source>
</evidence>
<organism evidence="2 4">
    <name type="scientific">Flavobacterium hibernum</name>
    <dbReference type="NCBI Taxonomy" id="37752"/>
    <lineage>
        <taxon>Bacteria</taxon>
        <taxon>Pseudomonadati</taxon>
        <taxon>Bacteroidota</taxon>
        <taxon>Flavobacteriia</taxon>
        <taxon>Flavobacteriales</taxon>
        <taxon>Flavobacteriaceae</taxon>
        <taxon>Flavobacterium</taxon>
    </lineage>
</organism>
<evidence type="ECO:0000259" key="1">
    <source>
        <dbReference type="Pfam" id="PF21880"/>
    </source>
</evidence>